<dbReference type="Proteomes" id="UP001174839">
    <property type="component" value="Unassembled WGS sequence"/>
</dbReference>
<protein>
    <submittedName>
        <fullName evidence="2">DUF6090 family protein</fullName>
    </submittedName>
</protein>
<organism evidence="2 3">
    <name type="scientific">Robiginitalea aurantiaca</name>
    <dbReference type="NCBI Taxonomy" id="3056915"/>
    <lineage>
        <taxon>Bacteria</taxon>
        <taxon>Pseudomonadati</taxon>
        <taxon>Bacteroidota</taxon>
        <taxon>Flavobacteriia</taxon>
        <taxon>Flavobacteriales</taxon>
        <taxon>Flavobacteriaceae</taxon>
        <taxon>Robiginitalea</taxon>
    </lineage>
</organism>
<dbReference type="Pfam" id="PF19578">
    <property type="entry name" value="DUF6090"/>
    <property type="match status" value="1"/>
</dbReference>
<comment type="caution">
    <text evidence="2">The sequence shown here is derived from an EMBL/GenBank/DDBJ whole genome shotgun (WGS) entry which is preliminary data.</text>
</comment>
<keyword evidence="1" id="KW-0472">Membrane</keyword>
<keyword evidence="3" id="KW-1185">Reference proteome</keyword>
<proteinExistence type="predicted"/>
<keyword evidence="1" id="KW-1133">Transmembrane helix</keyword>
<name>A0ABT7WGK7_9FLAO</name>
<sequence>MIKFFRKIRQRLLADNKFSKYVLYAIGEIVLVVIGILIALQINNWNEEQKNKVIEQQLLTSLLLELETNLTILTKTIETNTEIIKNCITIGKFTGPSLPVLSEKELSQNMVGAFKYASRYIPNQGIYNEINNSGKLSIISDPSLRKAISELQSQLELVKIQENAVTEKGAYTHQFFINNGNFRRHLDIIEDALIAVEPSRFPNNDFTFLEKPEFESNLYIFIVMSINLNKNFYLPLEEQSKRLIAQIRQNID</sequence>
<accession>A0ABT7WGK7</accession>
<evidence type="ECO:0000313" key="3">
    <source>
        <dbReference type="Proteomes" id="UP001174839"/>
    </source>
</evidence>
<dbReference type="InterPro" id="IPR045749">
    <property type="entry name" value="DUF6090"/>
</dbReference>
<dbReference type="RefSeq" id="WP_289725413.1">
    <property type="nucleotide sequence ID" value="NZ_JAUDUY010000005.1"/>
</dbReference>
<keyword evidence="1" id="KW-0812">Transmembrane</keyword>
<evidence type="ECO:0000313" key="2">
    <source>
        <dbReference type="EMBL" id="MDM9632052.1"/>
    </source>
</evidence>
<reference evidence="2" key="1">
    <citation type="submission" date="2023-06" db="EMBL/GenBank/DDBJ databases">
        <title>Robiginitalea aurantiacus sp. nov. and Algoriphagus sediminis sp. nov., isolated from coastal sediment.</title>
        <authorList>
            <person name="Zhou Z.Y."/>
            <person name="An J."/>
            <person name="Jia Y.W."/>
            <person name="Du Z.J."/>
        </authorList>
    </citation>
    <scope>NUCLEOTIDE SEQUENCE</scope>
    <source>
        <strain evidence="2">M39</strain>
    </source>
</reference>
<gene>
    <name evidence="2" type="ORF">QU605_11240</name>
</gene>
<dbReference type="EMBL" id="JAUDUY010000005">
    <property type="protein sequence ID" value="MDM9632052.1"/>
    <property type="molecule type" value="Genomic_DNA"/>
</dbReference>
<feature type="transmembrane region" description="Helical" evidence="1">
    <location>
        <begin position="21"/>
        <end position="42"/>
    </location>
</feature>
<evidence type="ECO:0000256" key="1">
    <source>
        <dbReference type="SAM" id="Phobius"/>
    </source>
</evidence>